<dbReference type="Proteomes" id="UP000277671">
    <property type="component" value="Unassembled WGS sequence"/>
</dbReference>
<sequence>MESLRELADRLDEAAATLTGAGRGLAAASGSDRVPDAAGTGRFTETTGALTGQWSAATGARAREAVTAADRIADLAANLRLVAEGYTDTDDAARRRHAQEV</sequence>
<gene>
    <name evidence="1" type="ORF">BDK92_4153</name>
</gene>
<evidence type="ECO:0008006" key="3">
    <source>
        <dbReference type="Google" id="ProtNLM"/>
    </source>
</evidence>
<evidence type="ECO:0000313" key="1">
    <source>
        <dbReference type="EMBL" id="RKR89796.1"/>
    </source>
</evidence>
<dbReference type="AlphaFoldDB" id="A0A495JLB5"/>
<accession>A0A495JLB5</accession>
<proteinExistence type="predicted"/>
<evidence type="ECO:0000313" key="2">
    <source>
        <dbReference type="Proteomes" id="UP000277671"/>
    </source>
</evidence>
<name>A0A495JLB5_9ACTN</name>
<organism evidence="1 2">
    <name type="scientific">Micromonospora pisi</name>
    <dbReference type="NCBI Taxonomy" id="589240"/>
    <lineage>
        <taxon>Bacteria</taxon>
        <taxon>Bacillati</taxon>
        <taxon>Actinomycetota</taxon>
        <taxon>Actinomycetes</taxon>
        <taxon>Micromonosporales</taxon>
        <taxon>Micromonosporaceae</taxon>
        <taxon>Micromonospora</taxon>
    </lineage>
</organism>
<dbReference type="EMBL" id="RBKT01000001">
    <property type="protein sequence ID" value="RKR89796.1"/>
    <property type="molecule type" value="Genomic_DNA"/>
</dbReference>
<protein>
    <recommendedName>
        <fullName evidence="3">Excreted virulence factor EspC (Type VII ESX diderm)</fullName>
    </recommendedName>
</protein>
<dbReference type="RefSeq" id="WP_170208629.1">
    <property type="nucleotide sequence ID" value="NZ_RBKT01000001.1"/>
</dbReference>
<keyword evidence="2" id="KW-1185">Reference proteome</keyword>
<comment type="caution">
    <text evidence="1">The sequence shown here is derived from an EMBL/GenBank/DDBJ whole genome shotgun (WGS) entry which is preliminary data.</text>
</comment>
<reference evidence="1 2" key="1">
    <citation type="submission" date="2018-10" db="EMBL/GenBank/DDBJ databases">
        <title>Sequencing the genomes of 1000 actinobacteria strains.</title>
        <authorList>
            <person name="Klenk H.-P."/>
        </authorList>
    </citation>
    <scope>NUCLEOTIDE SEQUENCE [LARGE SCALE GENOMIC DNA]</scope>
    <source>
        <strain evidence="1 2">DSM 45175</strain>
    </source>
</reference>